<gene>
    <name evidence="2" type="ORF">NDN08_001332</name>
</gene>
<reference evidence="2 3" key="1">
    <citation type="journal article" date="2023" name="Nat. Commun.">
        <title>Origin of minicircular mitochondrial genomes in red algae.</title>
        <authorList>
            <person name="Lee Y."/>
            <person name="Cho C.H."/>
            <person name="Lee Y.M."/>
            <person name="Park S.I."/>
            <person name="Yang J.H."/>
            <person name="West J.A."/>
            <person name="Bhattacharya D."/>
            <person name="Yoon H.S."/>
        </authorList>
    </citation>
    <scope>NUCLEOTIDE SEQUENCE [LARGE SCALE GENOMIC DNA]</scope>
    <source>
        <strain evidence="2 3">CCMP1338</strain>
        <tissue evidence="2">Whole cell</tissue>
    </source>
</reference>
<dbReference type="SUPFAM" id="SSF54495">
    <property type="entry name" value="UBC-like"/>
    <property type="match status" value="1"/>
</dbReference>
<evidence type="ECO:0000259" key="1">
    <source>
        <dbReference type="PROSITE" id="PS50127"/>
    </source>
</evidence>
<dbReference type="InterPro" id="IPR000608">
    <property type="entry name" value="UBC"/>
</dbReference>
<dbReference type="PANTHER" id="PTHR24068">
    <property type="entry name" value="UBIQUITIN-CONJUGATING ENZYME E2"/>
    <property type="match status" value="1"/>
</dbReference>
<evidence type="ECO:0000313" key="3">
    <source>
        <dbReference type="Proteomes" id="UP001157974"/>
    </source>
</evidence>
<feature type="domain" description="UBC core" evidence="1">
    <location>
        <begin position="1"/>
        <end position="144"/>
    </location>
</feature>
<dbReference type="Pfam" id="PF00179">
    <property type="entry name" value="UQ_con"/>
    <property type="match status" value="1"/>
</dbReference>
<name>A0AAV8UU74_9RHOD</name>
<sequence length="144" mass="16920">MKRIEKDLKELSKHAIPGFHVGTRDGLLTQWVLLIEGPTDSPYSEGLFLVEVTFPVDYPFAAPSIRFRTRIYHCNVDLEGHVSMPVLRNWSPTTEMSEVLHSLRRRFLEPDLRHAQMRSLAFDYVYNHEVYLRKAEEWTGRYAK</sequence>
<protein>
    <recommendedName>
        <fullName evidence="1">UBC core domain-containing protein</fullName>
    </recommendedName>
</protein>
<dbReference type="SMART" id="SM00212">
    <property type="entry name" value="UBCc"/>
    <property type="match status" value="1"/>
</dbReference>
<dbReference type="Gene3D" id="3.10.110.10">
    <property type="entry name" value="Ubiquitin Conjugating Enzyme"/>
    <property type="match status" value="1"/>
</dbReference>
<proteinExistence type="predicted"/>
<dbReference type="PROSITE" id="PS50127">
    <property type="entry name" value="UBC_2"/>
    <property type="match status" value="1"/>
</dbReference>
<comment type="caution">
    <text evidence="2">The sequence shown here is derived from an EMBL/GenBank/DDBJ whole genome shotgun (WGS) entry which is preliminary data.</text>
</comment>
<organism evidence="2 3">
    <name type="scientific">Rhodosorus marinus</name>
    <dbReference type="NCBI Taxonomy" id="101924"/>
    <lineage>
        <taxon>Eukaryota</taxon>
        <taxon>Rhodophyta</taxon>
        <taxon>Stylonematophyceae</taxon>
        <taxon>Stylonematales</taxon>
        <taxon>Stylonemataceae</taxon>
        <taxon>Rhodosorus</taxon>
    </lineage>
</organism>
<accession>A0AAV8UU74</accession>
<dbReference type="EMBL" id="JAMWBK010000005">
    <property type="protein sequence ID" value="KAJ8904817.1"/>
    <property type="molecule type" value="Genomic_DNA"/>
</dbReference>
<dbReference type="InterPro" id="IPR016135">
    <property type="entry name" value="UBQ-conjugating_enzyme/RWD"/>
</dbReference>
<keyword evidence="3" id="KW-1185">Reference proteome</keyword>
<evidence type="ECO:0000313" key="2">
    <source>
        <dbReference type="EMBL" id="KAJ8904817.1"/>
    </source>
</evidence>
<dbReference type="Proteomes" id="UP001157974">
    <property type="component" value="Unassembled WGS sequence"/>
</dbReference>
<dbReference type="AlphaFoldDB" id="A0AAV8UU74"/>